<organism evidence="1 2">
    <name type="scientific">Colletotrichum lupini</name>
    <dbReference type="NCBI Taxonomy" id="145971"/>
    <lineage>
        <taxon>Eukaryota</taxon>
        <taxon>Fungi</taxon>
        <taxon>Dikarya</taxon>
        <taxon>Ascomycota</taxon>
        <taxon>Pezizomycotina</taxon>
        <taxon>Sordariomycetes</taxon>
        <taxon>Hypocreomycetidae</taxon>
        <taxon>Glomerellales</taxon>
        <taxon>Glomerellaceae</taxon>
        <taxon>Colletotrichum</taxon>
        <taxon>Colletotrichum acutatum species complex</taxon>
    </lineage>
</organism>
<dbReference type="AlphaFoldDB" id="A0A9Q8SYE8"/>
<evidence type="ECO:0000313" key="1">
    <source>
        <dbReference type="EMBL" id="UQC85710.1"/>
    </source>
</evidence>
<proteinExistence type="predicted"/>
<gene>
    <name evidence="1" type="ORF">CLUP02_11209</name>
</gene>
<dbReference type="Proteomes" id="UP000830671">
    <property type="component" value="Chromosome 5"/>
</dbReference>
<name>A0A9Q8SYE8_9PEZI</name>
<keyword evidence="2" id="KW-1185">Reference proteome</keyword>
<dbReference type="GeneID" id="73345187"/>
<dbReference type="EMBL" id="CP019477">
    <property type="protein sequence ID" value="UQC85710.1"/>
    <property type="molecule type" value="Genomic_DNA"/>
</dbReference>
<reference evidence="1" key="1">
    <citation type="journal article" date="2021" name="Mol. Plant Microbe Interact.">
        <title>Complete Genome Sequence of the Plant-Pathogenic Fungus Colletotrichum lupini.</title>
        <authorList>
            <person name="Baroncelli R."/>
            <person name="Pensec F."/>
            <person name="Da Lio D."/>
            <person name="Boufleur T."/>
            <person name="Vicente I."/>
            <person name="Sarrocco S."/>
            <person name="Picot A."/>
            <person name="Baraldi E."/>
            <person name="Sukno S."/>
            <person name="Thon M."/>
            <person name="Le Floch G."/>
        </authorList>
    </citation>
    <scope>NUCLEOTIDE SEQUENCE</scope>
    <source>
        <strain evidence="1">IMI 504893</strain>
    </source>
</reference>
<protein>
    <submittedName>
        <fullName evidence="1">Uncharacterized protein</fullName>
    </submittedName>
</protein>
<dbReference type="KEGG" id="clup:CLUP02_11209"/>
<sequence length="106" mass="11995">MNTESYYVNVIQSIDLLDGSRSARLSLQISTQHSPRFVGFLQHQQFMLMTLCSSRAIHAFLSLFPKGLSYIRMSKPCLSLHFALPTSMTEVSPELLVPGMQPHERP</sequence>
<evidence type="ECO:0000313" key="2">
    <source>
        <dbReference type="Proteomes" id="UP000830671"/>
    </source>
</evidence>
<dbReference type="RefSeq" id="XP_049147322.1">
    <property type="nucleotide sequence ID" value="XM_049290177.1"/>
</dbReference>
<accession>A0A9Q8SYE8</accession>